<keyword evidence="2" id="KW-1185">Reference proteome</keyword>
<protein>
    <submittedName>
        <fullName evidence="1">Uncharacterized protein</fullName>
    </submittedName>
</protein>
<proteinExistence type="predicted"/>
<name>A0A3N0DSK8_9ACTN</name>
<accession>A0A3N0DSK8</accession>
<evidence type="ECO:0000313" key="2">
    <source>
        <dbReference type="Proteomes" id="UP000277094"/>
    </source>
</evidence>
<dbReference type="EMBL" id="RJSG01000002">
    <property type="protein sequence ID" value="RNL78353.1"/>
    <property type="molecule type" value="Genomic_DNA"/>
</dbReference>
<dbReference type="Proteomes" id="UP000277094">
    <property type="component" value="Unassembled WGS sequence"/>
</dbReference>
<dbReference type="AlphaFoldDB" id="A0A3N0DSK8"/>
<sequence>MLPLAACGSNVVPSSGEAHTMACRGYVLSVGDADTRHAKELLAEAPTDGDGIESDTVLVKVRGAAVTAGQTPGLSDDDFARFRALVEVVAGLPGKIKDLDDGTRVLGSADLVALTKAVAAVHKLCY</sequence>
<reference evidence="1 2" key="1">
    <citation type="submission" date="2018-11" db="EMBL/GenBank/DDBJ databases">
        <authorList>
            <person name="Li F."/>
        </authorList>
    </citation>
    <scope>NUCLEOTIDE SEQUENCE [LARGE SCALE GENOMIC DNA]</scope>
    <source>
        <strain evidence="1 2">KIS18-7</strain>
    </source>
</reference>
<organism evidence="1 2">
    <name type="scientific">Nocardioides marmorisolisilvae</name>
    <dbReference type="NCBI Taxonomy" id="1542737"/>
    <lineage>
        <taxon>Bacteria</taxon>
        <taxon>Bacillati</taxon>
        <taxon>Actinomycetota</taxon>
        <taxon>Actinomycetes</taxon>
        <taxon>Propionibacteriales</taxon>
        <taxon>Nocardioidaceae</taxon>
        <taxon>Nocardioides</taxon>
    </lineage>
</organism>
<comment type="caution">
    <text evidence="1">The sequence shown here is derived from an EMBL/GenBank/DDBJ whole genome shotgun (WGS) entry which is preliminary data.</text>
</comment>
<evidence type="ECO:0000313" key="1">
    <source>
        <dbReference type="EMBL" id="RNL78353.1"/>
    </source>
</evidence>
<gene>
    <name evidence="1" type="ORF">EFL95_04410</name>
</gene>